<dbReference type="Proteomes" id="UP000036987">
    <property type="component" value="Unassembled WGS sequence"/>
</dbReference>
<proteinExistence type="predicted"/>
<reference evidence="2" key="1">
    <citation type="journal article" date="2016" name="Nature">
        <title>The genome of the seagrass Zostera marina reveals angiosperm adaptation to the sea.</title>
        <authorList>
            <person name="Olsen J.L."/>
            <person name="Rouze P."/>
            <person name="Verhelst B."/>
            <person name="Lin Y.-C."/>
            <person name="Bayer T."/>
            <person name="Collen J."/>
            <person name="Dattolo E."/>
            <person name="De Paoli E."/>
            <person name="Dittami S."/>
            <person name="Maumus F."/>
            <person name="Michel G."/>
            <person name="Kersting A."/>
            <person name="Lauritano C."/>
            <person name="Lohaus R."/>
            <person name="Toepel M."/>
            <person name="Tonon T."/>
            <person name="Vanneste K."/>
            <person name="Amirebrahimi M."/>
            <person name="Brakel J."/>
            <person name="Bostroem C."/>
            <person name="Chovatia M."/>
            <person name="Grimwood J."/>
            <person name="Jenkins J.W."/>
            <person name="Jueterbock A."/>
            <person name="Mraz A."/>
            <person name="Stam W.T."/>
            <person name="Tice H."/>
            <person name="Bornberg-Bauer E."/>
            <person name="Green P.J."/>
            <person name="Pearson G.A."/>
            <person name="Procaccini G."/>
            <person name="Duarte C.M."/>
            <person name="Schmutz J."/>
            <person name="Reusch T.B.H."/>
            <person name="Van de Peer Y."/>
        </authorList>
    </citation>
    <scope>NUCLEOTIDE SEQUENCE [LARGE SCALE GENOMIC DNA]</scope>
    <source>
        <strain evidence="2">cv. Finnish</strain>
    </source>
</reference>
<evidence type="ECO:0008006" key="3">
    <source>
        <dbReference type="Google" id="ProtNLM"/>
    </source>
</evidence>
<evidence type="ECO:0000313" key="2">
    <source>
        <dbReference type="Proteomes" id="UP000036987"/>
    </source>
</evidence>
<dbReference type="OrthoDB" id="411581at2759"/>
<gene>
    <name evidence="1" type="ORF">ZOSMA_33G01350</name>
</gene>
<dbReference type="EMBL" id="LFYR01001077">
    <property type="protein sequence ID" value="KMZ65102.1"/>
    <property type="molecule type" value="Genomic_DNA"/>
</dbReference>
<dbReference type="InterPro" id="IPR011990">
    <property type="entry name" value="TPR-like_helical_dom_sf"/>
</dbReference>
<sequence>MGTPSLARYRWQGSCLIKCQRETYVQFGFFKEGLELFKEMQVVQVHPNHATMVGALTACAFLGALDQGR</sequence>
<dbReference type="Gene3D" id="1.25.40.10">
    <property type="entry name" value="Tetratricopeptide repeat domain"/>
    <property type="match status" value="1"/>
</dbReference>
<accession>A0A0K9PA44</accession>
<comment type="caution">
    <text evidence="1">The sequence shown here is derived from an EMBL/GenBank/DDBJ whole genome shotgun (WGS) entry which is preliminary data.</text>
</comment>
<organism evidence="1 2">
    <name type="scientific">Zostera marina</name>
    <name type="common">Eelgrass</name>
    <dbReference type="NCBI Taxonomy" id="29655"/>
    <lineage>
        <taxon>Eukaryota</taxon>
        <taxon>Viridiplantae</taxon>
        <taxon>Streptophyta</taxon>
        <taxon>Embryophyta</taxon>
        <taxon>Tracheophyta</taxon>
        <taxon>Spermatophyta</taxon>
        <taxon>Magnoliopsida</taxon>
        <taxon>Liliopsida</taxon>
        <taxon>Zosteraceae</taxon>
        <taxon>Zostera</taxon>
    </lineage>
</organism>
<evidence type="ECO:0000313" key="1">
    <source>
        <dbReference type="EMBL" id="KMZ65102.1"/>
    </source>
</evidence>
<name>A0A0K9PA44_ZOSMR</name>
<protein>
    <recommendedName>
        <fullName evidence="3">Pentatricopeptide repeat-containing protein</fullName>
    </recommendedName>
</protein>
<keyword evidence="2" id="KW-1185">Reference proteome</keyword>
<dbReference type="AlphaFoldDB" id="A0A0K9PA44"/>